<comment type="caution">
    <text evidence="11">The sequence shown here is derived from an EMBL/GenBank/DDBJ whole genome shotgun (WGS) entry which is preliminary data.</text>
</comment>
<evidence type="ECO:0000256" key="6">
    <source>
        <dbReference type="ARBA" id="ARBA00022840"/>
    </source>
</evidence>
<dbReference type="SUPFAM" id="SSF53623">
    <property type="entry name" value="MurD-like peptide ligases, catalytic domain"/>
    <property type="match status" value="1"/>
</dbReference>
<comment type="similarity">
    <text evidence="1">Belongs to the folylpolyglutamate synthase family.</text>
</comment>
<evidence type="ECO:0000256" key="4">
    <source>
        <dbReference type="ARBA" id="ARBA00022723"/>
    </source>
</evidence>
<keyword evidence="7" id="KW-0460">Magnesium</keyword>
<dbReference type="InterPro" id="IPR036615">
    <property type="entry name" value="Mur_ligase_C_dom_sf"/>
</dbReference>
<evidence type="ECO:0000256" key="3">
    <source>
        <dbReference type="ARBA" id="ARBA00022598"/>
    </source>
</evidence>
<organism evidence="11 12">
    <name type="scientific">Deinococcus lacus</name>
    <dbReference type="NCBI Taxonomy" id="392561"/>
    <lineage>
        <taxon>Bacteria</taxon>
        <taxon>Thermotogati</taxon>
        <taxon>Deinococcota</taxon>
        <taxon>Deinococci</taxon>
        <taxon>Deinococcales</taxon>
        <taxon>Deinococcaceae</taxon>
        <taxon>Deinococcus</taxon>
    </lineage>
</organism>
<protein>
    <recommendedName>
        <fullName evidence="2">tetrahydrofolate synthase</fullName>
        <ecNumber evidence="2">6.3.2.17</ecNumber>
    </recommendedName>
    <alternativeName>
        <fullName evidence="8">Tetrahydrofolylpolyglutamate synthase</fullName>
    </alternativeName>
</protein>
<dbReference type="GO" id="GO:0016874">
    <property type="term" value="F:ligase activity"/>
    <property type="evidence" value="ECO:0007669"/>
    <property type="project" value="UniProtKB-KW"/>
</dbReference>
<evidence type="ECO:0000256" key="1">
    <source>
        <dbReference type="ARBA" id="ARBA00008276"/>
    </source>
</evidence>
<dbReference type="InterPro" id="IPR004101">
    <property type="entry name" value="Mur_ligase_C"/>
</dbReference>
<reference evidence="12" key="1">
    <citation type="journal article" date="2019" name="Int. J. Syst. Evol. Microbiol.">
        <title>The Global Catalogue of Microorganisms (GCM) 10K type strain sequencing project: providing services to taxonomists for standard genome sequencing and annotation.</title>
        <authorList>
            <consortium name="The Broad Institute Genomics Platform"/>
            <consortium name="The Broad Institute Genome Sequencing Center for Infectious Disease"/>
            <person name="Wu L."/>
            <person name="Ma J."/>
        </authorList>
    </citation>
    <scope>NUCLEOTIDE SEQUENCE [LARGE SCALE GENOMIC DNA]</scope>
    <source>
        <strain evidence="12">CGMCC 1.15772</strain>
    </source>
</reference>
<sequence length="191" mass="20132">MTNVALDHTELLGHTLGEIAVEKAGILRPGRPAVTALDPDLWPALQATGADLWAVGRDFQVETGAISERGSHFAVVWPGQQPWELQTPLIGQHSARNAALAAVAAHRLGVELPAVRAGLAQTHWPGRLERLKVQGQTFWLDGTHNPAGAQATAEALRALGLEDLTLIFGAAADKDVAGVAAALAPRWAAYS</sequence>
<keyword evidence="12" id="KW-1185">Reference proteome</keyword>
<dbReference type="Gene3D" id="3.40.1190.10">
    <property type="entry name" value="Mur-like, catalytic domain"/>
    <property type="match status" value="1"/>
</dbReference>
<dbReference type="RefSeq" id="WP_380082624.1">
    <property type="nucleotide sequence ID" value="NZ_JBHSWD010000001.1"/>
</dbReference>
<keyword evidence="6" id="KW-0067">ATP-binding</keyword>
<dbReference type="Gene3D" id="3.90.190.20">
    <property type="entry name" value="Mur ligase, C-terminal domain"/>
    <property type="match status" value="1"/>
</dbReference>
<evidence type="ECO:0000256" key="5">
    <source>
        <dbReference type="ARBA" id="ARBA00022741"/>
    </source>
</evidence>
<accession>A0ABW1YC56</accession>
<name>A0ABW1YC56_9DEIO</name>
<evidence type="ECO:0000256" key="7">
    <source>
        <dbReference type="ARBA" id="ARBA00022842"/>
    </source>
</evidence>
<dbReference type="SUPFAM" id="SSF53244">
    <property type="entry name" value="MurD-like peptide ligases, peptide-binding domain"/>
    <property type="match status" value="1"/>
</dbReference>
<keyword evidence="3 11" id="KW-0436">Ligase</keyword>
<evidence type="ECO:0000256" key="2">
    <source>
        <dbReference type="ARBA" id="ARBA00013025"/>
    </source>
</evidence>
<proteinExistence type="inferred from homology"/>
<evidence type="ECO:0000313" key="11">
    <source>
        <dbReference type="EMBL" id="MFC6591621.1"/>
    </source>
</evidence>
<evidence type="ECO:0000259" key="10">
    <source>
        <dbReference type="Pfam" id="PF02875"/>
    </source>
</evidence>
<dbReference type="InterPro" id="IPR036565">
    <property type="entry name" value="Mur-like_cat_sf"/>
</dbReference>
<gene>
    <name evidence="11" type="ORF">ACFP81_06060</name>
</gene>
<feature type="domain" description="Mur ligase C-terminal" evidence="10">
    <location>
        <begin position="126"/>
        <end position="185"/>
    </location>
</feature>
<dbReference type="PANTHER" id="PTHR11136:SF0">
    <property type="entry name" value="DIHYDROFOLATE SYNTHETASE-RELATED"/>
    <property type="match status" value="1"/>
</dbReference>
<dbReference type="Proteomes" id="UP001596297">
    <property type="component" value="Unassembled WGS sequence"/>
</dbReference>
<dbReference type="InterPro" id="IPR001645">
    <property type="entry name" value="Folylpolyglutamate_synth"/>
</dbReference>
<dbReference type="EC" id="6.3.2.17" evidence="2"/>
<evidence type="ECO:0000256" key="9">
    <source>
        <dbReference type="ARBA" id="ARBA00047493"/>
    </source>
</evidence>
<evidence type="ECO:0000256" key="8">
    <source>
        <dbReference type="ARBA" id="ARBA00030592"/>
    </source>
</evidence>
<dbReference type="EMBL" id="JBHSWD010000001">
    <property type="protein sequence ID" value="MFC6591621.1"/>
    <property type="molecule type" value="Genomic_DNA"/>
</dbReference>
<dbReference type="Pfam" id="PF02875">
    <property type="entry name" value="Mur_ligase_C"/>
    <property type="match status" value="1"/>
</dbReference>
<evidence type="ECO:0000313" key="12">
    <source>
        <dbReference type="Proteomes" id="UP001596297"/>
    </source>
</evidence>
<dbReference type="PANTHER" id="PTHR11136">
    <property type="entry name" value="FOLYLPOLYGLUTAMATE SYNTHASE-RELATED"/>
    <property type="match status" value="1"/>
</dbReference>
<keyword evidence="4" id="KW-0479">Metal-binding</keyword>
<comment type="catalytic activity">
    <reaction evidence="9">
        <text>(6S)-5,6,7,8-tetrahydrofolyl-(gamma-L-Glu)(n) + L-glutamate + ATP = (6S)-5,6,7,8-tetrahydrofolyl-(gamma-L-Glu)(n+1) + ADP + phosphate + H(+)</text>
        <dbReference type="Rhea" id="RHEA:10580"/>
        <dbReference type="Rhea" id="RHEA-COMP:14738"/>
        <dbReference type="Rhea" id="RHEA-COMP:14740"/>
        <dbReference type="ChEBI" id="CHEBI:15378"/>
        <dbReference type="ChEBI" id="CHEBI:29985"/>
        <dbReference type="ChEBI" id="CHEBI:30616"/>
        <dbReference type="ChEBI" id="CHEBI:43474"/>
        <dbReference type="ChEBI" id="CHEBI:141005"/>
        <dbReference type="ChEBI" id="CHEBI:456216"/>
        <dbReference type="EC" id="6.3.2.17"/>
    </reaction>
</comment>
<keyword evidence="5" id="KW-0547">Nucleotide-binding</keyword>